<dbReference type="Proteomes" id="UP000184356">
    <property type="component" value="Unassembled WGS sequence"/>
</dbReference>
<evidence type="ECO:0000313" key="1">
    <source>
        <dbReference type="EMBL" id="OJJ55006.1"/>
    </source>
</evidence>
<organism evidence="1 2">
    <name type="scientific">Aspergillus sydowii CBS 593.65</name>
    <dbReference type="NCBI Taxonomy" id="1036612"/>
    <lineage>
        <taxon>Eukaryota</taxon>
        <taxon>Fungi</taxon>
        <taxon>Dikarya</taxon>
        <taxon>Ascomycota</taxon>
        <taxon>Pezizomycotina</taxon>
        <taxon>Eurotiomycetes</taxon>
        <taxon>Eurotiomycetidae</taxon>
        <taxon>Eurotiales</taxon>
        <taxon>Aspergillaceae</taxon>
        <taxon>Aspergillus</taxon>
        <taxon>Aspergillus subgen. Nidulantes</taxon>
    </lineage>
</organism>
<reference evidence="2" key="1">
    <citation type="journal article" date="2017" name="Genome Biol.">
        <title>Comparative genomics reveals high biological diversity and specific adaptations in the industrially and medically important fungal genus Aspergillus.</title>
        <authorList>
            <person name="de Vries R.P."/>
            <person name="Riley R."/>
            <person name="Wiebenga A."/>
            <person name="Aguilar-Osorio G."/>
            <person name="Amillis S."/>
            <person name="Uchima C.A."/>
            <person name="Anderluh G."/>
            <person name="Asadollahi M."/>
            <person name="Askin M."/>
            <person name="Barry K."/>
            <person name="Battaglia E."/>
            <person name="Bayram O."/>
            <person name="Benocci T."/>
            <person name="Braus-Stromeyer S.A."/>
            <person name="Caldana C."/>
            <person name="Canovas D."/>
            <person name="Cerqueira G.C."/>
            <person name="Chen F."/>
            <person name="Chen W."/>
            <person name="Choi C."/>
            <person name="Clum A."/>
            <person name="Dos Santos R.A."/>
            <person name="Damasio A.R."/>
            <person name="Diallinas G."/>
            <person name="Emri T."/>
            <person name="Fekete E."/>
            <person name="Flipphi M."/>
            <person name="Freyberg S."/>
            <person name="Gallo A."/>
            <person name="Gournas C."/>
            <person name="Habgood R."/>
            <person name="Hainaut M."/>
            <person name="Harispe M.L."/>
            <person name="Henrissat B."/>
            <person name="Hilden K.S."/>
            <person name="Hope R."/>
            <person name="Hossain A."/>
            <person name="Karabika E."/>
            <person name="Karaffa L."/>
            <person name="Karanyi Z."/>
            <person name="Krasevec N."/>
            <person name="Kuo A."/>
            <person name="Kusch H."/>
            <person name="LaButti K."/>
            <person name="Lagendijk E.L."/>
            <person name="Lapidus A."/>
            <person name="Levasseur A."/>
            <person name="Lindquist E."/>
            <person name="Lipzen A."/>
            <person name="Logrieco A.F."/>
            <person name="MacCabe A."/>
            <person name="Maekelae M.R."/>
            <person name="Malavazi I."/>
            <person name="Melin P."/>
            <person name="Meyer V."/>
            <person name="Mielnichuk N."/>
            <person name="Miskei M."/>
            <person name="Molnar A.P."/>
            <person name="Mule G."/>
            <person name="Ngan C.Y."/>
            <person name="Orejas M."/>
            <person name="Orosz E."/>
            <person name="Ouedraogo J.P."/>
            <person name="Overkamp K.M."/>
            <person name="Park H.-S."/>
            <person name="Perrone G."/>
            <person name="Piumi F."/>
            <person name="Punt P.J."/>
            <person name="Ram A.F."/>
            <person name="Ramon A."/>
            <person name="Rauscher S."/>
            <person name="Record E."/>
            <person name="Riano-Pachon D.M."/>
            <person name="Robert V."/>
            <person name="Roehrig J."/>
            <person name="Ruller R."/>
            <person name="Salamov A."/>
            <person name="Salih N.S."/>
            <person name="Samson R.A."/>
            <person name="Sandor E."/>
            <person name="Sanguinetti M."/>
            <person name="Schuetze T."/>
            <person name="Sepcic K."/>
            <person name="Shelest E."/>
            <person name="Sherlock G."/>
            <person name="Sophianopoulou V."/>
            <person name="Squina F.M."/>
            <person name="Sun H."/>
            <person name="Susca A."/>
            <person name="Todd R.B."/>
            <person name="Tsang A."/>
            <person name="Unkles S.E."/>
            <person name="van de Wiele N."/>
            <person name="van Rossen-Uffink D."/>
            <person name="Oliveira J.V."/>
            <person name="Vesth T.C."/>
            <person name="Visser J."/>
            <person name="Yu J.-H."/>
            <person name="Zhou M."/>
            <person name="Andersen M.R."/>
            <person name="Archer D.B."/>
            <person name="Baker S.E."/>
            <person name="Benoit I."/>
            <person name="Brakhage A.A."/>
            <person name="Braus G.H."/>
            <person name="Fischer R."/>
            <person name="Frisvad J.C."/>
            <person name="Goldman G.H."/>
            <person name="Houbraken J."/>
            <person name="Oakley B."/>
            <person name="Pocsi I."/>
            <person name="Scazzocchio C."/>
            <person name="Seiboth B."/>
            <person name="vanKuyk P.A."/>
            <person name="Wortman J."/>
            <person name="Dyer P.S."/>
            <person name="Grigoriev I.V."/>
        </authorList>
    </citation>
    <scope>NUCLEOTIDE SEQUENCE [LARGE SCALE GENOMIC DNA]</scope>
    <source>
        <strain evidence="2">CBS 593.65</strain>
    </source>
</reference>
<keyword evidence="2" id="KW-1185">Reference proteome</keyword>
<dbReference type="RefSeq" id="XP_040698812.1">
    <property type="nucleotide sequence ID" value="XM_040846740.1"/>
</dbReference>
<dbReference type="EMBL" id="KV878593">
    <property type="protein sequence ID" value="OJJ55006.1"/>
    <property type="molecule type" value="Genomic_DNA"/>
</dbReference>
<dbReference type="AlphaFoldDB" id="A0A1L9T6E7"/>
<accession>A0A1L9T6E7</accession>
<dbReference type="GeneID" id="63762813"/>
<proteinExistence type="predicted"/>
<gene>
    <name evidence="1" type="ORF">ASPSYDRAFT_438252</name>
</gene>
<evidence type="ECO:0000313" key="2">
    <source>
        <dbReference type="Proteomes" id="UP000184356"/>
    </source>
</evidence>
<sequence length="128" mass="14697">MHYSILSRIHQRRKTLHHHSTGTELGLHLSWPSPRTIKRVIKHGPQLHSQGINAEWSNLISNLFQRRLQIGRLANWTYPLPRQTESSNGSNLVIVSCLVGQRILIRVRVTRPKLRTHIAGLQPKSLPC</sequence>
<dbReference type="VEuPathDB" id="FungiDB:ASPSYDRAFT_438252"/>
<protein>
    <submittedName>
        <fullName evidence="1">Uncharacterized protein</fullName>
    </submittedName>
</protein>
<name>A0A1L9T6E7_9EURO</name>